<evidence type="ECO:0000256" key="6">
    <source>
        <dbReference type="ARBA" id="ARBA00022918"/>
    </source>
</evidence>
<feature type="domain" description="Reverse transcriptase RNase H-like" evidence="7">
    <location>
        <begin position="81"/>
        <end position="183"/>
    </location>
</feature>
<dbReference type="InterPro" id="IPR043128">
    <property type="entry name" value="Rev_trsase/Diguanyl_cyclase"/>
</dbReference>
<protein>
    <submittedName>
        <fullName evidence="8">DNA/RNA polymerase</fullName>
    </submittedName>
</protein>
<evidence type="ECO:0000313" key="9">
    <source>
        <dbReference type="Proteomes" id="UP000275078"/>
    </source>
</evidence>
<evidence type="ECO:0000256" key="2">
    <source>
        <dbReference type="ARBA" id="ARBA00022695"/>
    </source>
</evidence>
<keyword evidence="2" id="KW-0548">Nucleotidyltransferase</keyword>
<feature type="non-terminal residue" evidence="8">
    <location>
        <position position="210"/>
    </location>
</feature>
<evidence type="ECO:0000256" key="4">
    <source>
        <dbReference type="ARBA" id="ARBA00022759"/>
    </source>
</evidence>
<sequence length="210" mass="23611">LGYQGGPEEIAPEVRKIKLFENYPVPTTPEELDAFNYLTPYLRRFIPGRAEHTRILKEAIVEEKCLVQDSKGHSKEVTNRIQNGMGAVVFQLPGHPPNTKLSTTNRKDMRVVEYISQRFTPAESRYTNSEREALALVKALKETRVHILGPGSPFPIMVYTDHSALTTLLKADSVKGRIANWQTVVGEHDLRISHIPGKDMQLADGLSRLP</sequence>
<dbReference type="GO" id="GO:0004519">
    <property type="term" value="F:endonuclease activity"/>
    <property type="evidence" value="ECO:0007669"/>
    <property type="project" value="UniProtKB-KW"/>
</dbReference>
<dbReference type="InterPro" id="IPR043502">
    <property type="entry name" value="DNA/RNA_pol_sf"/>
</dbReference>
<keyword evidence="5" id="KW-0378">Hydrolase</keyword>
<dbReference type="GO" id="GO:0003964">
    <property type="term" value="F:RNA-directed DNA polymerase activity"/>
    <property type="evidence" value="ECO:0007669"/>
    <property type="project" value="UniProtKB-KW"/>
</dbReference>
<dbReference type="OrthoDB" id="5426892at2759"/>
<evidence type="ECO:0000256" key="3">
    <source>
        <dbReference type="ARBA" id="ARBA00022722"/>
    </source>
</evidence>
<dbReference type="PANTHER" id="PTHR34072">
    <property type="entry name" value="ENZYMATIC POLYPROTEIN-RELATED"/>
    <property type="match status" value="1"/>
</dbReference>
<keyword evidence="4" id="KW-0255">Endonuclease</keyword>
<reference evidence="8 9" key="1">
    <citation type="journal article" date="2018" name="Nat. Ecol. Evol.">
        <title>Pezizomycetes genomes reveal the molecular basis of ectomycorrhizal truffle lifestyle.</title>
        <authorList>
            <person name="Murat C."/>
            <person name="Payen T."/>
            <person name="Noel B."/>
            <person name="Kuo A."/>
            <person name="Morin E."/>
            <person name="Chen J."/>
            <person name="Kohler A."/>
            <person name="Krizsan K."/>
            <person name="Balestrini R."/>
            <person name="Da Silva C."/>
            <person name="Montanini B."/>
            <person name="Hainaut M."/>
            <person name="Levati E."/>
            <person name="Barry K.W."/>
            <person name="Belfiori B."/>
            <person name="Cichocki N."/>
            <person name="Clum A."/>
            <person name="Dockter R.B."/>
            <person name="Fauchery L."/>
            <person name="Guy J."/>
            <person name="Iotti M."/>
            <person name="Le Tacon F."/>
            <person name="Lindquist E.A."/>
            <person name="Lipzen A."/>
            <person name="Malagnac F."/>
            <person name="Mello A."/>
            <person name="Molinier V."/>
            <person name="Miyauchi S."/>
            <person name="Poulain J."/>
            <person name="Riccioni C."/>
            <person name="Rubini A."/>
            <person name="Sitrit Y."/>
            <person name="Splivallo R."/>
            <person name="Traeger S."/>
            <person name="Wang M."/>
            <person name="Zifcakova L."/>
            <person name="Wipf D."/>
            <person name="Zambonelli A."/>
            <person name="Paolocci F."/>
            <person name="Nowrousian M."/>
            <person name="Ottonello S."/>
            <person name="Baldrian P."/>
            <person name="Spatafora J.W."/>
            <person name="Henrissat B."/>
            <person name="Nagy L.G."/>
            <person name="Aury J.M."/>
            <person name="Wincker P."/>
            <person name="Grigoriev I.V."/>
            <person name="Bonfante P."/>
            <person name="Martin F.M."/>
        </authorList>
    </citation>
    <scope>NUCLEOTIDE SEQUENCE [LARGE SCALE GENOMIC DNA]</scope>
    <source>
        <strain evidence="8 9">RN42</strain>
    </source>
</reference>
<evidence type="ECO:0000256" key="1">
    <source>
        <dbReference type="ARBA" id="ARBA00022679"/>
    </source>
</evidence>
<evidence type="ECO:0000259" key="7">
    <source>
        <dbReference type="Pfam" id="PF17917"/>
    </source>
</evidence>
<dbReference type="SUPFAM" id="SSF56672">
    <property type="entry name" value="DNA/RNA polymerases"/>
    <property type="match status" value="1"/>
</dbReference>
<dbReference type="InterPro" id="IPR041373">
    <property type="entry name" value="RT_RNaseH"/>
</dbReference>
<accession>A0A3N4HH66</accession>
<dbReference type="Gene3D" id="3.30.70.270">
    <property type="match status" value="1"/>
</dbReference>
<evidence type="ECO:0000313" key="8">
    <source>
        <dbReference type="EMBL" id="RPA72138.1"/>
    </source>
</evidence>
<dbReference type="STRING" id="1160509.A0A3N4HH66"/>
<name>A0A3N4HH66_ASCIM</name>
<gene>
    <name evidence="8" type="ORF">BJ508DRAFT_195212</name>
</gene>
<evidence type="ECO:0000256" key="5">
    <source>
        <dbReference type="ARBA" id="ARBA00022801"/>
    </source>
</evidence>
<keyword evidence="6" id="KW-0695">RNA-directed DNA polymerase</keyword>
<feature type="non-terminal residue" evidence="8">
    <location>
        <position position="1"/>
    </location>
</feature>
<dbReference type="Proteomes" id="UP000275078">
    <property type="component" value="Unassembled WGS sequence"/>
</dbReference>
<keyword evidence="3" id="KW-0540">Nuclease</keyword>
<dbReference type="GO" id="GO:0016787">
    <property type="term" value="F:hydrolase activity"/>
    <property type="evidence" value="ECO:0007669"/>
    <property type="project" value="UniProtKB-KW"/>
</dbReference>
<dbReference type="Pfam" id="PF17917">
    <property type="entry name" value="RT_RNaseH"/>
    <property type="match status" value="1"/>
</dbReference>
<keyword evidence="9" id="KW-1185">Reference proteome</keyword>
<keyword evidence="1" id="KW-0808">Transferase</keyword>
<dbReference type="CDD" id="cd09274">
    <property type="entry name" value="RNase_HI_RT_Ty3"/>
    <property type="match status" value="1"/>
</dbReference>
<proteinExistence type="predicted"/>
<dbReference type="AlphaFoldDB" id="A0A3N4HH66"/>
<organism evidence="8 9">
    <name type="scientific">Ascobolus immersus RN42</name>
    <dbReference type="NCBI Taxonomy" id="1160509"/>
    <lineage>
        <taxon>Eukaryota</taxon>
        <taxon>Fungi</taxon>
        <taxon>Dikarya</taxon>
        <taxon>Ascomycota</taxon>
        <taxon>Pezizomycotina</taxon>
        <taxon>Pezizomycetes</taxon>
        <taxon>Pezizales</taxon>
        <taxon>Ascobolaceae</taxon>
        <taxon>Ascobolus</taxon>
    </lineage>
</organism>
<dbReference type="EMBL" id="ML119877">
    <property type="protein sequence ID" value="RPA72138.1"/>
    <property type="molecule type" value="Genomic_DNA"/>
</dbReference>
<dbReference type="PANTHER" id="PTHR34072:SF52">
    <property type="entry name" value="RIBONUCLEASE H"/>
    <property type="match status" value="1"/>
</dbReference>